<dbReference type="SMART" id="SM00028">
    <property type="entry name" value="TPR"/>
    <property type="match status" value="3"/>
</dbReference>
<dbReference type="InterPro" id="IPR011990">
    <property type="entry name" value="TPR-like_helical_dom_sf"/>
</dbReference>
<dbReference type="InterPro" id="IPR029063">
    <property type="entry name" value="SAM-dependent_MTases_sf"/>
</dbReference>
<protein>
    <submittedName>
        <fullName evidence="2">Tetratricopeptide repeat protein</fullName>
    </submittedName>
</protein>
<dbReference type="OrthoDB" id="9809392at2"/>
<dbReference type="PANTHER" id="PTHR42912">
    <property type="entry name" value="METHYLTRANSFERASE"/>
    <property type="match status" value="1"/>
</dbReference>
<dbReference type="PROSITE" id="PS50005">
    <property type="entry name" value="TPR"/>
    <property type="match status" value="2"/>
</dbReference>
<sequence length="354" mass="37452">MLAARPGFAAGHNNLGVVLKEQRRYDEAAACYRRALDCAPDFADAWINLGHMQRKLGDMDAALTAYRNALLLRKDDIEACRYLARALVAYGRPAEALDVYRQWERIAPDDPTVRHHIAACEGAAPARASDAYVQATFDRFAGSFDDVLARLEYRAPALCAGLLAELLPAPGAARDVLDAGCGTGLCGPLLKPHARTLAGVDLSPGMLAKAAERGHYDTLHEAELTAWLASHPASYDLIVSADTLCYFGALDGVMQAAAGALRPGGYLVFTVEGAGAPANAEGGAPFPPYVLHPHGRYSHAEPYVRAMLGEAGLAVIEVRPVTLRQEAQQPVAGLLVAAVRAPLAGPAVANPSLS</sequence>
<dbReference type="SUPFAM" id="SSF53335">
    <property type="entry name" value="S-adenosyl-L-methionine-dependent methyltransferases"/>
    <property type="match status" value="1"/>
</dbReference>
<dbReference type="CDD" id="cd02440">
    <property type="entry name" value="AdoMet_MTases"/>
    <property type="match status" value="1"/>
</dbReference>
<name>A0A4P6L5L8_9BURK</name>
<dbReference type="Proteomes" id="UP000290637">
    <property type="component" value="Chromosome"/>
</dbReference>
<dbReference type="Gene3D" id="3.40.50.150">
    <property type="entry name" value="Vaccinia Virus protein VP39"/>
    <property type="match status" value="1"/>
</dbReference>
<dbReference type="InterPro" id="IPR050508">
    <property type="entry name" value="Methyltransf_Superfamily"/>
</dbReference>
<feature type="repeat" description="TPR" evidence="1">
    <location>
        <begin position="9"/>
        <end position="42"/>
    </location>
</feature>
<dbReference type="Pfam" id="PF13428">
    <property type="entry name" value="TPR_14"/>
    <property type="match status" value="1"/>
</dbReference>
<proteinExistence type="predicted"/>
<dbReference type="SUPFAM" id="SSF48452">
    <property type="entry name" value="TPR-like"/>
    <property type="match status" value="1"/>
</dbReference>
<dbReference type="InterPro" id="IPR019734">
    <property type="entry name" value="TPR_rpt"/>
</dbReference>
<dbReference type="Pfam" id="PF13432">
    <property type="entry name" value="TPR_16"/>
    <property type="match status" value="1"/>
</dbReference>
<evidence type="ECO:0000313" key="3">
    <source>
        <dbReference type="Proteomes" id="UP000290637"/>
    </source>
</evidence>
<dbReference type="GO" id="GO:0008168">
    <property type="term" value="F:methyltransferase activity"/>
    <property type="evidence" value="ECO:0007669"/>
    <property type="project" value="TreeGrafter"/>
</dbReference>
<gene>
    <name evidence="2" type="ORF">EWM63_29725</name>
</gene>
<dbReference type="EMBL" id="CP035913">
    <property type="protein sequence ID" value="QBE66635.1"/>
    <property type="molecule type" value="Genomic_DNA"/>
</dbReference>
<evidence type="ECO:0000256" key="1">
    <source>
        <dbReference type="PROSITE-ProRule" id="PRU00339"/>
    </source>
</evidence>
<keyword evidence="1" id="KW-0802">TPR repeat</keyword>
<organism evidence="2 3">
    <name type="scientific">Pseudoduganella lutea</name>
    <dbReference type="NCBI Taxonomy" id="321985"/>
    <lineage>
        <taxon>Bacteria</taxon>
        <taxon>Pseudomonadati</taxon>
        <taxon>Pseudomonadota</taxon>
        <taxon>Betaproteobacteria</taxon>
        <taxon>Burkholderiales</taxon>
        <taxon>Oxalobacteraceae</taxon>
        <taxon>Telluria group</taxon>
        <taxon>Pseudoduganella</taxon>
    </lineage>
</organism>
<feature type="repeat" description="TPR" evidence="1">
    <location>
        <begin position="43"/>
        <end position="76"/>
    </location>
</feature>
<dbReference type="Pfam" id="PF13489">
    <property type="entry name" value="Methyltransf_23"/>
    <property type="match status" value="1"/>
</dbReference>
<keyword evidence="3" id="KW-1185">Reference proteome</keyword>
<evidence type="ECO:0000313" key="2">
    <source>
        <dbReference type="EMBL" id="QBE66635.1"/>
    </source>
</evidence>
<reference evidence="2 3" key="1">
    <citation type="submission" date="2019-02" db="EMBL/GenBank/DDBJ databases">
        <title>Draft Genome Sequences of Six Type Strains of the Genus Massilia.</title>
        <authorList>
            <person name="Miess H."/>
            <person name="Frediansyhah A."/>
            <person name="Gross H."/>
        </authorList>
    </citation>
    <scope>NUCLEOTIDE SEQUENCE [LARGE SCALE GENOMIC DNA]</scope>
    <source>
        <strain evidence="2 3">DSM 17473</strain>
    </source>
</reference>
<dbReference type="KEGG" id="plue:EWM63_29725"/>
<dbReference type="Gene3D" id="1.25.40.10">
    <property type="entry name" value="Tetratricopeptide repeat domain"/>
    <property type="match status" value="2"/>
</dbReference>
<dbReference type="AlphaFoldDB" id="A0A4P6L5L8"/>
<dbReference type="RefSeq" id="WP_130189742.1">
    <property type="nucleotide sequence ID" value="NZ_CP035913.1"/>
</dbReference>
<accession>A0A4P6L5L8</accession>